<reference evidence="5 6" key="1">
    <citation type="submission" date="2017-03" db="EMBL/GenBank/DDBJ databases">
        <title>WGS assembly of Porphyra umbilicalis.</title>
        <authorList>
            <person name="Brawley S.H."/>
            <person name="Blouin N.A."/>
            <person name="Ficko-Blean E."/>
            <person name="Wheeler G.L."/>
            <person name="Lohr M."/>
            <person name="Goodson H.V."/>
            <person name="Jenkins J.W."/>
            <person name="Blaby-Haas C.E."/>
            <person name="Helliwell K.E."/>
            <person name="Chan C."/>
            <person name="Marriage T."/>
            <person name="Bhattacharya D."/>
            <person name="Klein A.S."/>
            <person name="Badis Y."/>
            <person name="Brodie J."/>
            <person name="Cao Y."/>
            <person name="Collen J."/>
            <person name="Dittami S.M."/>
            <person name="Gachon C.M."/>
            <person name="Green B.R."/>
            <person name="Karpowicz S."/>
            <person name="Kim J.W."/>
            <person name="Kudahl U."/>
            <person name="Lin S."/>
            <person name="Michel G."/>
            <person name="Mittag M."/>
            <person name="Olson B.J."/>
            <person name="Pangilinan J."/>
            <person name="Peng Y."/>
            <person name="Qiu H."/>
            <person name="Shu S."/>
            <person name="Singer J.T."/>
            <person name="Smith A.G."/>
            <person name="Sprecher B.N."/>
            <person name="Wagner V."/>
            <person name="Wang W."/>
            <person name="Wang Z.-Y."/>
            <person name="Yan J."/>
            <person name="Yarish C."/>
            <person name="Zoeuner-Riek S."/>
            <person name="Zhuang Y."/>
            <person name="Zou Y."/>
            <person name="Lindquist E.A."/>
            <person name="Grimwood J."/>
            <person name="Barry K."/>
            <person name="Rokhsar D.S."/>
            <person name="Schmutz J."/>
            <person name="Stiller J.W."/>
            <person name="Grossman A.R."/>
            <person name="Prochnik S.E."/>
        </authorList>
    </citation>
    <scope>NUCLEOTIDE SEQUENCE [LARGE SCALE GENOMIC DNA]</scope>
    <source>
        <strain evidence="5">4086291</strain>
    </source>
</reference>
<dbReference type="PANTHER" id="PTHR12650:SF15">
    <property type="entry name" value="RIBOSOMAL PROTEIN S30, ISOFORM A"/>
    <property type="match status" value="1"/>
</dbReference>
<dbReference type="GO" id="GO:0022627">
    <property type="term" value="C:cytosolic small ribosomal subunit"/>
    <property type="evidence" value="ECO:0007669"/>
    <property type="project" value="TreeGrafter"/>
</dbReference>
<dbReference type="Proteomes" id="UP000218209">
    <property type="component" value="Unassembled WGS sequence"/>
</dbReference>
<dbReference type="PANTHER" id="PTHR12650">
    <property type="entry name" value="40S RIBOSOMAL PROTEIN S30/UBIQUITIN-LIKE PROTEIN FUBI"/>
    <property type="match status" value="1"/>
</dbReference>
<evidence type="ECO:0000256" key="3">
    <source>
        <dbReference type="RuleBase" id="RU364011"/>
    </source>
</evidence>
<keyword evidence="2 3" id="KW-0687">Ribonucleoprotein</keyword>
<dbReference type="GO" id="GO:0003735">
    <property type="term" value="F:structural constituent of ribosome"/>
    <property type="evidence" value="ECO:0007669"/>
    <property type="project" value="UniProtKB-UniRule"/>
</dbReference>
<evidence type="ECO:0000256" key="4">
    <source>
        <dbReference type="SAM" id="MobiDB-lite"/>
    </source>
</evidence>
<dbReference type="EMBL" id="KV920205">
    <property type="protein sequence ID" value="OSX68683.1"/>
    <property type="molecule type" value="Genomic_DNA"/>
</dbReference>
<proteinExistence type="inferred from homology"/>
<keyword evidence="6" id="KW-1185">Reference proteome</keyword>
<dbReference type="InterPro" id="IPR006846">
    <property type="entry name" value="Ribosomal_eS30"/>
</dbReference>
<protein>
    <recommendedName>
        <fullName evidence="3">40S ribosomal protein S30</fullName>
    </recommendedName>
</protein>
<dbReference type="AlphaFoldDB" id="A0A1X6NJZ9"/>
<dbReference type="Pfam" id="PF04758">
    <property type="entry name" value="Ribosomal_S30"/>
    <property type="match status" value="1"/>
</dbReference>
<dbReference type="GO" id="GO:0006412">
    <property type="term" value="P:translation"/>
    <property type="evidence" value="ECO:0007669"/>
    <property type="project" value="InterPro"/>
</dbReference>
<evidence type="ECO:0000256" key="2">
    <source>
        <dbReference type="ARBA" id="ARBA00023274"/>
    </source>
</evidence>
<dbReference type="OrthoDB" id="3446at2759"/>
<accession>A0A1X6NJZ9</accession>
<feature type="region of interest" description="Disordered" evidence="4">
    <location>
        <begin position="1"/>
        <end position="35"/>
    </location>
</feature>
<sequence length="62" mass="6895">KVHGSLSRAGKVRAQTPKVEKQEKPKKPKGRAGQRLKFNRRFVNVVATFGGRKRGPNSKPAE</sequence>
<evidence type="ECO:0000313" key="6">
    <source>
        <dbReference type="Proteomes" id="UP000218209"/>
    </source>
</evidence>
<feature type="compositionally biased region" description="Basic residues" evidence="4">
    <location>
        <begin position="26"/>
        <end position="35"/>
    </location>
</feature>
<gene>
    <name evidence="5" type="ORF">BU14_2395s0002</name>
</gene>
<evidence type="ECO:0000256" key="1">
    <source>
        <dbReference type="ARBA" id="ARBA00022980"/>
    </source>
</evidence>
<organism evidence="5 6">
    <name type="scientific">Porphyra umbilicalis</name>
    <name type="common">Purple laver</name>
    <name type="synonym">Red alga</name>
    <dbReference type="NCBI Taxonomy" id="2786"/>
    <lineage>
        <taxon>Eukaryota</taxon>
        <taxon>Rhodophyta</taxon>
        <taxon>Bangiophyceae</taxon>
        <taxon>Bangiales</taxon>
        <taxon>Bangiaceae</taxon>
        <taxon>Porphyra</taxon>
    </lineage>
</organism>
<keyword evidence="1 3" id="KW-0689">Ribosomal protein</keyword>
<evidence type="ECO:0000313" key="5">
    <source>
        <dbReference type="EMBL" id="OSX68683.1"/>
    </source>
</evidence>
<feature type="non-terminal residue" evidence="5">
    <location>
        <position position="1"/>
    </location>
</feature>
<name>A0A1X6NJZ9_PORUM</name>
<comment type="similarity">
    <text evidence="3">Belongs to the eukaryotic ribosomal protein eS30 family.</text>
</comment>